<dbReference type="EC" id="3.2.1.101" evidence="4 10"/>
<evidence type="ECO:0000256" key="10">
    <source>
        <dbReference type="PIRNR" id="PIRNR016302"/>
    </source>
</evidence>
<evidence type="ECO:0000313" key="14">
    <source>
        <dbReference type="EMBL" id="KAF2156353.1"/>
    </source>
</evidence>
<dbReference type="GO" id="GO:0012505">
    <property type="term" value="C:endomembrane system"/>
    <property type="evidence" value="ECO:0007669"/>
    <property type="project" value="UniProtKB-SubCell"/>
</dbReference>
<keyword evidence="5 13" id="KW-0732">Signal</keyword>
<accession>A0A9P4J6N6</accession>
<dbReference type="Proteomes" id="UP000799439">
    <property type="component" value="Unassembled WGS sequence"/>
</dbReference>
<evidence type="ECO:0000256" key="12">
    <source>
        <dbReference type="SAM" id="Phobius"/>
    </source>
</evidence>
<gene>
    <name evidence="14" type="ORF">K461DRAFT_326557</name>
</gene>
<evidence type="ECO:0000256" key="11">
    <source>
        <dbReference type="SAM" id="MobiDB-lite"/>
    </source>
</evidence>
<dbReference type="PANTHER" id="PTHR12145:SF36">
    <property type="entry name" value="MANNAN ENDO-1,6-ALPHA-MANNOSIDASE DCW1"/>
    <property type="match status" value="1"/>
</dbReference>
<dbReference type="AlphaFoldDB" id="A0A9P4J6N6"/>
<evidence type="ECO:0000256" key="7">
    <source>
        <dbReference type="ARBA" id="ARBA00023136"/>
    </source>
</evidence>
<keyword evidence="6 10" id="KW-0378">Hydrolase</keyword>
<dbReference type="FunFam" id="1.50.10.20:FF:000006">
    <property type="entry name" value="Mannan endo-1,6-alpha-mannosidase"/>
    <property type="match status" value="1"/>
</dbReference>
<feature type="transmembrane region" description="Helical" evidence="12">
    <location>
        <begin position="429"/>
        <end position="450"/>
    </location>
</feature>
<sequence length="451" mass="49020">MRFLRGHGGAACAALLAAQTVVGITLDVNDPNSIKQAASTAAFKMVEYYPGNKTGGIPGLLGDPYYWWEAGGMFGALIDYWVYTGDSSYNKIVSEALLWQVGPDKNYNPPNQSKSMGNDDQCFWAVAAMRAAEVNFQNPPPDQPQWLALAQAVFNSQTLRWDNTTCGGGLRWQVYSLEQGYTYKNAISNGCYFNLAARLAAYTGNTTYSDWATRAYEWSANIGLISSKYEIFDGSDLNKNCSDFNQVQWTYNSGVYMHGAATMYNFTNDDVWKQRANSLWTQASSVFFDNQVMYEVACEPRSNCNTDQLSFKGYFARWMAGSIKVAPFLEPLMKPYMQASAKAAAAQCTGGADGITCGTHWNTGSWDGTNGVGQQISALENFQSLLIDSIAPPLSNKTGGTSVGDPSAGTGGDRNPFVPSRPITTADRAGAGILTFLVLAMLLGGACWVII</sequence>
<organism evidence="14 15">
    <name type="scientific">Myriangium duriaei CBS 260.36</name>
    <dbReference type="NCBI Taxonomy" id="1168546"/>
    <lineage>
        <taxon>Eukaryota</taxon>
        <taxon>Fungi</taxon>
        <taxon>Dikarya</taxon>
        <taxon>Ascomycota</taxon>
        <taxon>Pezizomycotina</taxon>
        <taxon>Dothideomycetes</taxon>
        <taxon>Dothideomycetidae</taxon>
        <taxon>Myriangiales</taxon>
        <taxon>Myriangiaceae</taxon>
        <taxon>Myriangium</taxon>
    </lineage>
</organism>
<feature type="chain" id="PRO_5040110213" description="Mannan endo-1,6-alpha-mannosidase" evidence="13">
    <location>
        <begin position="24"/>
        <end position="451"/>
    </location>
</feature>
<proteinExistence type="inferred from homology"/>
<keyword evidence="15" id="KW-1185">Reference proteome</keyword>
<dbReference type="GO" id="GO:0016052">
    <property type="term" value="P:carbohydrate catabolic process"/>
    <property type="evidence" value="ECO:0007669"/>
    <property type="project" value="InterPro"/>
</dbReference>
<evidence type="ECO:0000256" key="6">
    <source>
        <dbReference type="ARBA" id="ARBA00022801"/>
    </source>
</evidence>
<keyword evidence="7 12" id="KW-0472">Membrane</keyword>
<dbReference type="PIRSF" id="PIRSF016302">
    <property type="entry name" value="Man_a_manosd"/>
    <property type="match status" value="1"/>
</dbReference>
<keyword evidence="12" id="KW-1133">Transmembrane helix</keyword>
<keyword evidence="12" id="KW-0812">Transmembrane</keyword>
<comment type="catalytic activity">
    <reaction evidence="1 10">
        <text>Random hydrolysis of (1-&gt;6)-alpha-D-mannosidic linkages in unbranched (1-&gt;6)-mannans.</text>
        <dbReference type="EC" id="3.2.1.101"/>
    </reaction>
</comment>
<feature type="region of interest" description="Disordered" evidence="11">
    <location>
        <begin position="396"/>
        <end position="422"/>
    </location>
</feature>
<dbReference type="GO" id="GO:0009272">
    <property type="term" value="P:fungal-type cell wall biogenesis"/>
    <property type="evidence" value="ECO:0007669"/>
    <property type="project" value="TreeGrafter"/>
</dbReference>
<evidence type="ECO:0000256" key="1">
    <source>
        <dbReference type="ARBA" id="ARBA00001452"/>
    </source>
</evidence>
<keyword evidence="9 10" id="KW-0326">Glycosidase</keyword>
<dbReference type="Gene3D" id="1.50.10.20">
    <property type="match status" value="1"/>
</dbReference>
<comment type="caution">
    <text evidence="14">The sequence shown here is derived from an EMBL/GenBank/DDBJ whole genome shotgun (WGS) entry which is preliminary data.</text>
</comment>
<dbReference type="GO" id="GO:0008496">
    <property type="term" value="F:mannan endo-1,6-alpha-mannosidase activity"/>
    <property type="evidence" value="ECO:0007669"/>
    <property type="project" value="UniProtKB-UniRule"/>
</dbReference>
<evidence type="ECO:0000256" key="8">
    <source>
        <dbReference type="ARBA" id="ARBA00023180"/>
    </source>
</evidence>
<dbReference type="EMBL" id="ML996082">
    <property type="protein sequence ID" value="KAF2156353.1"/>
    <property type="molecule type" value="Genomic_DNA"/>
</dbReference>
<name>A0A9P4J6N6_9PEZI</name>
<evidence type="ECO:0000256" key="2">
    <source>
        <dbReference type="ARBA" id="ARBA00004308"/>
    </source>
</evidence>
<evidence type="ECO:0000256" key="4">
    <source>
        <dbReference type="ARBA" id="ARBA00012350"/>
    </source>
</evidence>
<feature type="signal peptide" evidence="13">
    <location>
        <begin position="1"/>
        <end position="23"/>
    </location>
</feature>
<comment type="similarity">
    <text evidence="3 10">Belongs to the glycosyl hydrolase 76 family.</text>
</comment>
<dbReference type="Pfam" id="PF03663">
    <property type="entry name" value="Glyco_hydro_76"/>
    <property type="match status" value="1"/>
</dbReference>
<dbReference type="InterPro" id="IPR005198">
    <property type="entry name" value="Glyco_hydro_76"/>
</dbReference>
<dbReference type="OrthoDB" id="4187847at2759"/>
<evidence type="ECO:0000256" key="3">
    <source>
        <dbReference type="ARBA" id="ARBA00009699"/>
    </source>
</evidence>
<evidence type="ECO:0000256" key="9">
    <source>
        <dbReference type="ARBA" id="ARBA00023295"/>
    </source>
</evidence>
<reference evidence="14" key="1">
    <citation type="journal article" date="2020" name="Stud. Mycol.">
        <title>101 Dothideomycetes genomes: a test case for predicting lifestyles and emergence of pathogens.</title>
        <authorList>
            <person name="Haridas S."/>
            <person name="Albert R."/>
            <person name="Binder M."/>
            <person name="Bloem J."/>
            <person name="Labutti K."/>
            <person name="Salamov A."/>
            <person name="Andreopoulos B."/>
            <person name="Baker S."/>
            <person name="Barry K."/>
            <person name="Bills G."/>
            <person name="Bluhm B."/>
            <person name="Cannon C."/>
            <person name="Castanera R."/>
            <person name="Culley D."/>
            <person name="Daum C."/>
            <person name="Ezra D."/>
            <person name="Gonzalez J."/>
            <person name="Henrissat B."/>
            <person name="Kuo A."/>
            <person name="Liang C."/>
            <person name="Lipzen A."/>
            <person name="Lutzoni F."/>
            <person name="Magnuson J."/>
            <person name="Mondo S."/>
            <person name="Nolan M."/>
            <person name="Ohm R."/>
            <person name="Pangilinan J."/>
            <person name="Park H.-J."/>
            <person name="Ramirez L."/>
            <person name="Alfaro M."/>
            <person name="Sun H."/>
            <person name="Tritt A."/>
            <person name="Yoshinaga Y."/>
            <person name="Zwiers L.-H."/>
            <person name="Turgeon B."/>
            <person name="Goodwin S."/>
            <person name="Spatafora J."/>
            <person name="Crous P."/>
            <person name="Grigoriev I."/>
        </authorList>
    </citation>
    <scope>NUCLEOTIDE SEQUENCE</scope>
    <source>
        <strain evidence="14">CBS 260.36</strain>
    </source>
</reference>
<evidence type="ECO:0000256" key="5">
    <source>
        <dbReference type="ARBA" id="ARBA00022729"/>
    </source>
</evidence>
<dbReference type="InterPro" id="IPR008928">
    <property type="entry name" value="6-hairpin_glycosidase_sf"/>
</dbReference>
<dbReference type="InterPro" id="IPR014480">
    <property type="entry name" value="Mannan-1_6-alpha_mannosidase"/>
</dbReference>
<evidence type="ECO:0000256" key="13">
    <source>
        <dbReference type="SAM" id="SignalP"/>
    </source>
</evidence>
<protein>
    <recommendedName>
        <fullName evidence="4 10">Mannan endo-1,6-alpha-mannosidase</fullName>
        <ecNumber evidence="4 10">3.2.1.101</ecNumber>
    </recommendedName>
</protein>
<keyword evidence="8" id="KW-0325">Glycoprotein</keyword>
<comment type="subcellular location">
    <subcellularLocation>
        <location evidence="2">Endomembrane system</location>
    </subcellularLocation>
</comment>
<dbReference type="SUPFAM" id="SSF48208">
    <property type="entry name" value="Six-hairpin glycosidases"/>
    <property type="match status" value="1"/>
</dbReference>
<dbReference type="PANTHER" id="PTHR12145">
    <property type="entry name" value="MANNAN ENDO-1,6-ALPHA-MANNOSIDASE DCW1"/>
    <property type="match status" value="1"/>
</dbReference>
<evidence type="ECO:0000313" key="15">
    <source>
        <dbReference type="Proteomes" id="UP000799439"/>
    </source>
</evidence>